<dbReference type="Gene3D" id="2.10.25.10">
    <property type="entry name" value="Laminin"/>
    <property type="match status" value="1"/>
</dbReference>
<evidence type="ECO:0000259" key="14">
    <source>
        <dbReference type="PROSITE" id="PS50026"/>
    </source>
</evidence>
<gene>
    <name evidence="17" type="ORF">AGOR_G00204200</name>
</gene>
<dbReference type="InterPro" id="IPR001762">
    <property type="entry name" value="Disintegrin_dom"/>
</dbReference>
<dbReference type="Pfam" id="PF00200">
    <property type="entry name" value="Disintegrin"/>
    <property type="match status" value="1"/>
</dbReference>
<dbReference type="SUPFAM" id="SSF55486">
    <property type="entry name" value="Metalloproteases ('zincins'), catalytic domain"/>
    <property type="match status" value="1"/>
</dbReference>
<accession>A0A8T3CNP4</accession>
<dbReference type="InterPro" id="IPR001590">
    <property type="entry name" value="Peptidase_M12B"/>
</dbReference>
<feature type="region of interest" description="Disordered" evidence="12">
    <location>
        <begin position="780"/>
        <end position="916"/>
    </location>
</feature>
<evidence type="ECO:0000259" key="16">
    <source>
        <dbReference type="PROSITE" id="PS50215"/>
    </source>
</evidence>
<dbReference type="PROSITE" id="PS01186">
    <property type="entry name" value="EGF_2"/>
    <property type="match status" value="1"/>
</dbReference>
<dbReference type="AlphaFoldDB" id="A0A8T3CNP4"/>
<evidence type="ECO:0000313" key="18">
    <source>
        <dbReference type="Proteomes" id="UP000829720"/>
    </source>
</evidence>
<dbReference type="SMART" id="SM00050">
    <property type="entry name" value="DISIN"/>
    <property type="match status" value="1"/>
</dbReference>
<dbReference type="PANTHER" id="PTHR11905">
    <property type="entry name" value="ADAM A DISINTEGRIN AND METALLOPROTEASE DOMAIN"/>
    <property type="match status" value="1"/>
</dbReference>
<evidence type="ECO:0000256" key="7">
    <source>
        <dbReference type="ARBA" id="ARBA00023157"/>
    </source>
</evidence>
<dbReference type="PROSITE" id="PS50026">
    <property type="entry name" value="EGF_3"/>
    <property type="match status" value="1"/>
</dbReference>
<dbReference type="GO" id="GO:0012505">
    <property type="term" value="C:endomembrane system"/>
    <property type="evidence" value="ECO:0007669"/>
    <property type="project" value="UniProtKB-SubCell"/>
</dbReference>
<keyword evidence="1 11" id="KW-0245">EGF-like domain</keyword>
<dbReference type="EMBL" id="JAERUA010000020">
    <property type="protein sequence ID" value="KAI1885487.1"/>
    <property type="molecule type" value="Genomic_DNA"/>
</dbReference>
<feature type="domain" description="Disintegrin" evidence="15">
    <location>
        <begin position="443"/>
        <end position="530"/>
    </location>
</feature>
<feature type="compositionally biased region" description="Low complexity" evidence="12">
    <location>
        <begin position="876"/>
        <end position="887"/>
    </location>
</feature>
<evidence type="ECO:0000256" key="13">
    <source>
        <dbReference type="SAM" id="Phobius"/>
    </source>
</evidence>
<dbReference type="Proteomes" id="UP000829720">
    <property type="component" value="Unassembled WGS sequence"/>
</dbReference>
<dbReference type="InterPro" id="IPR036436">
    <property type="entry name" value="Disintegrin_dom_sf"/>
</dbReference>
<dbReference type="FunFam" id="3.40.390.10:FF:000014">
    <property type="entry name" value="disintegrin and metalloproteinase domain-containing protein 11"/>
    <property type="match status" value="1"/>
</dbReference>
<dbReference type="SUPFAM" id="SSF57552">
    <property type="entry name" value="Blood coagulation inhibitor (disintegrin)"/>
    <property type="match status" value="1"/>
</dbReference>
<evidence type="ECO:0000256" key="5">
    <source>
        <dbReference type="ARBA" id="ARBA00022989"/>
    </source>
</evidence>
<dbReference type="Gene3D" id="4.10.70.10">
    <property type="entry name" value="Disintegrin domain"/>
    <property type="match status" value="1"/>
</dbReference>
<dbReference type="Pfam" id="PF01421">
    <property type="entry name" value="Reprolysin"/>
    <property type="match status" value="1"/>
</dbReference>
<evidence type="ECO:0000256" key="1">
    <source>
        <dbReference type="ARBA" id="ARBA00022536"/>
    </source>
</evidence>
<keyword evidence="3 13" id="KW-0812">Transmembrane</keyword>
<evidence type="ECO:0000256" key="6">
    <source>
        <dbReference type="ARBA" id="ARBA00023136"/>
    </source>
</evidence>
<evidence type="ECO:0000256" key="3">
    <source>
        <dbReference type="ARBA" id="ARBA00022692"/>
    </source>
</evidence>
<feature type="compositionally biased region" description="Basic and acidic residues" evidence="12">
    <location>
        <begin position="821"/>
        <end position="839"/>
    </location>
</feature>
<protein>
    <recommendedName>
        <fullName evidence="19">Disintegrin and metalloproteinase domain-containing protein 22</fullName>
    </recommendedName>
</protein>
<keyword evidence="7 11" id="KW-1015">Disulfide bond</keyword>
<comment type="caution">
    <text evidence="11">Lacks conserved residue(s) required for the propagation of feature annotation.</text>
</comment>
<dbReference type="InterPro" id="IPR034027">
    <property type="entry name" value="Reprolysin_adamalysin"/>
</dbReference>
<dbReference type="PROSITE" id="PS00022">
    <property type="entry name" value="EGF_1"/>
    <property type="match status" value="1"/>
</dbReference>
<dbReference type="InterPro" id="IPR024079">
    <property type="entry name" value="MetalloPept_cat_dom_sf"/>
</dbReference>
<dbReference type="InterPro" id="IPR018358">
    <property type="entry name" value="Disintegrin_CS"/>
</dbReference>
<dbReference type="Pfam" id="PF08516">
    <property type="entry name" value="ADAM_CR"/>
    <property type="match status" value="1"/>
</dbReference>
<evidence type="ECO:0000313" key="17">
    <source>
        <dbReference type="EMBL" id="KAI1885487.1"/>
    </source>
</evidence>
<dbReference type="GO" id="GO:0098839">
    <property type="term" value="C:postsynaptic density membrane"/>
    <property type="evidence" value="ECO:0007669"/>
    <property type="project" value="TreeGrafter"/>
</dbReference>
<dbReference type="FunFam" id="4.10.70.10:FF:000001">
    <property type="entry name" value="Disintegrin and metalloproteinase domain-containing protein 22"/>
    <property type="match status" value="1"/>
</dbReference>
<feature type="disulfide bond" evidence="11">
    <location>
        <begin position="701"/>
        <end position="710"/>
    </location>
</feature>
<evidence type="ECO:0000256" key="9">
    <source>
        <dbReference type="ARBA" id="ARBA00046288"/>
    </source>
</evidence>
<keyword evidence="2" id="KW-0165">Cleavage on pair of basic residues</keyword>
<feature type="region of interest" description="Disordered" evidence="12">
    <location>
        <begin position="210"/>
        <end position="232"/>
    </location>
</feature>
<dbReference type="PROSITE" id="PS00427">
    <property type="entry name" value="DISINTEGRIN_1"/>
    <property type="match status" value="1"/>
</dbReference>
<name>A0A8T3CNP4_9TELE</name>
<dbReference type="PROSITE" id="PS50215">
    <property type="entry name" value="ADAM_MEPRO"/>
    <property type="match status" value="1"/>
</dbReference>
<comment type="subcellular location">
    <subcellularLocation>
        <location evidence="9">Endomembrane system</location>
        <topology evidence="9">Single-pass type I membrane protein</topology>
    </subcellularLocation>
</comment>
<evidence type="ECO:0000256" key="8">
    <source>
        <dbReference type="ARBA" id="ARBA00023180"/>
    </source>
</evidence>
<dbReference type="PROSITE" id="PS50214">
    <property type="entry name" value="DISINTEGRIN_2"/>
    <property type="match status" value="1"/>
</dbReference>
<feature type="compositionally biased region" description="Polar residues" evidence="12">
    <location>
        <begin position="864"/>
        <end position="875"/>
    </location>
</feature>
<dbReference type="OrthoDB" id="5951731at2759"/>
<keyword evidence="8" id="KW-0325">Glycoprotein</keyword>
<keyword evidence="6 13" id="KW-0472">Membrane</keyword>
<feature type="compositionally biased region" description="Basic residues" evidence="12">
    <location>
        <begin position="218"/>
        <end position="230"/>
    </location>
</feature>
<dbReference type="InterPro" id="IPR002870">
    <property type="entry name" value="Peptidase_M12B_N"/>
</dbReference>
<keyword evidence="4" id="KW-0732">Signal</keyword>
<dbReference type="GO" id="GO:0004222">
    <property type="term" value="F:metalloendopeptidase activity"/>
    <property type="evidence" value="ECO:0007669"/>
    <property type="project" value="InterPro"/>
</dbReference>
<reference evidence="17" key="1">
    <citation type="submission" date="2021-01" db="EMBL/GenBank/DDBJ databases">
        <authorList>
            <person name="Zahm M."/>
            <person name="Roques C."/>
            <person name="Cabau C."/>
            <person name="Klopp C."/>
            <person name="Donnadieu C."/>
            <person name="Jouanno E."/>
            <person name="Lampietro C."/>
            <person name="Louis A."/>
            <person name="Herpin A."/>
            <person name="Echchiki A."/>
            <person name="Berthelot C."/>
            <person name="Parey E."/>
            <person name="Roest-Crollius H."/>
            <person name="Braasch I."/>
            <person name="Postlethwait J."/>
            <person name="Bobe J."/>
            <person name="Montfort J."/>
            <person name="Bouchez O."/>
            <person name="Begum T."/>
            <person name="Mejri S."/>
            <person name="Adams A."/>
            <person name="Chen W.-J."/>
            <person name="Guiguen Y."/>
        </authorList>
    </citation>
    <scope>NUCLEOTIDE SEQUENCE</scope>
    <source>
        <tissue evidence="17">Blood</tissue>
    </source>
</reference>
<dbReference type="Pfam" id="PF23106">
    <property type="entry name" value="EGF_Teneurin"/>
    <property type="match status" value="1"/>
</dbReference>
<evidence type="ECO:0000256" key="4">
    <source>
        <dbReference type="ARBA" id="ARBA00022729"/>
    </source>
</evidence>
<evidence type="ECO:0000259" key="15">
    <source>
        <dbReference type="PROSITE" id="PS50214"/>
    </source>
</evidence>
<evidence type="ECO:0000256" key="2">
    <source>
        <dbReference type="ARBA" id="ARBA00022685"/>
    </source>
</evidence>
<comment type="caution">
    <text evidence="17">The sequence shown here is derived from an EMBL/GenBank/DDBJ whole genome shotgun (WGS) entry which is preliminary data.</text>
</comment>
<keyword evidence="5 13" id="KW-1133">Transmembrane helix</keyword>
<evidence type="ECO:0000256" key="12">
    <source>
        <dbReference type="SAM" id="MobiDB-lite"/>
    </source>
</evidence>
<sequence>MSPKCGISFFCIYGAMYIVHSGNPFLRKGDALSNEKNDRDASRFFGREITIPLRLIYRMDNDSQTTHDVLSTRIKASFDKKESTHIAQASFQVEGFGRTFILDVELNHDLLSSDYLERQISEEGKTIVSKGGEHCYYQGKVRGFPQSFVALSTCHGLHGMFFDGNHTYMIEPGGNDNSSGDVYVHMIYKSRVMDAADYIPLSNIEETEGPLMAAPVQSHRRRKRQASRPRRSVEEETKYIELMVINDHLMYKKHRLSVGQTNNYAKSVVNMADIVFKEQLNTRIVLIAMETWAADNRFNIDDDPMVTLREFMKYRRDFIKEKCDSVHLFSGSRFHSSRGGASYLGGVCSLTKGGGVNEYGKTDEMSITLAQSLGQNIGIFSDKKRMMNGECKCDDTWTGCIMDDVGFYLPKKFSDCNIEEYHNFLNSGGGACLFNKPLKLLDPPECGNGFVETGEECDCGSPAECQKEGESCCKKCTLTQGSKCSDGLCCKNCQMEFMGVVCREAVNDCDIPENCTGNSSQCPPNVHKMDGYTCEKDQGRCFNGKCKTKDRQCKYIWGEKATSADKFCYEKLNIEGTEKGNCGKDRDTWIQCNKQDVHCGYLLCSNISPAPRLGELQGGLTSFSVAQHSASLDCSGGHVMIDGDTDLGYVEDGTACGTDRICFNHRCLPVQEFNFSTCPGTTEKKICSGHGVCSNELKCVCHLGWAGEDCNTTSPLSYLVVGPTASASGVISTNIIIGAIAGTILVLALILGITVWGYKSYRQRRYVESEVHRRFCRQMPPGDYVKKPGDGDSFYSDMPPGVSSNSASSSKKRSNGLSHSWSERIPDAKHISDICENGRPRSNSWQGNLGGNRKKLKGKKFRPRSNSTETLSPAKSPTSSTGSIASSRRYPYPMPPLPDEERKANRQSARLWETSI</sequence>
<feature type="disulfide bond" evidence="10">
    <location>
        <begin position="502"/>
        <end position="522"/>
    </location>
</feature>
<dbReference type="PANTHER" id="PTHR11905:SF14">
    <property type="entry name" value="DISINTEGRIN AND METALLOPROTEINASE DOMAIN-CONTAINING PROTEIN 22"/>
    <property type="match status" value="1"/>
</dbReference>
<feature type="transmembrane region" description="Helical" evidence="13">
    <location>
        <begin position="735"/>
        <end position="758"/>
    </location>
</feature>
<dbReference type="Gene3D" id="3.40.390.10">
    <property type="entry name" value="Collagenase (Catalytic Domain)"/>
    <property type="match status" value="1"/>
</dbReference>
<dbReference type="InterPro" id="IPR006586">
    <property type="entry name" value="ADAM_Cys-rich"/>
</dbReference>
<dbReference type="GO" id="GO:0006508">
    <property type="term" value="P:proteolysis"/>
    <property type="evidence" value="ECO:0007669"/>
    <property type="project" value="InterPro"/>
</dbReference>
<dbReference type="CDD" id="cd04269">
    <property type="entry name" value="ZnMc_adamalysin_II_like"/>
    <property type="match status" value="1"/>
</dbReference>
<keyword evidence="18" id="KW-1185">Reference proteome</keyword>
<evidence type="ECO:0000256" key="10">
    <source>
        <dbReference type="PROSITE-ProRule" id="PRU00068"/>
    </source>
</evidence>
<feature type="compositionally biased region" description="Basic residues" evidence="12">
    <location>
        <begin position="852"/>
        <end position="863"/>
    </location>
</feature>
<dbReference type="InterPro" id="IPR000742">
    <property type="entry name" value="EGF"/>
</dbReference>
<feature type="domain" description="EGF-like" evidence="14">
    <location>
        <begin position="674"/>
        <end position="711"/>
    </location>
</feature>
<proteinExistence type="predicted"/>
<evidence type="ECO:0008006" key="19">
    <source>
        <dbReference type="Google" id="ProtNLM"/>
    </source>
</evidence>
<feature type="domain" description="Peptidase M12B" evidence="16">
    <location>
        <begin position="238"/>
        <end position="437"/>
    </location>
</feature>
<dbReference type="SMART" id="SM00608">
    <property type="entry name" value="ACR"/>
    <property type="match status" value="1"/>
</dbReference>
<dbReference type="Pfam" id="PF01562">
    <property type="entry name" value="Pep_M12B_propep"/>
    <property type="match status" value="1"/>
</dbReference>
<organism evidence="17 18">
    <name type="scientific">Albula goreensis</name>
    <dbReference type="NCBI Taxonomy" id="1534307"/>
    <lineage>
        <taxon>Eukaryota</taxon>
        <taxon>Metazoa</taxon>
        <taxon>Chordata</taxon>
        <taxon>Craniata</taxon>
        <taxon>Vertebrata</taxon>
        <taxon>Euteleostomi</taxon>
        <taxon>Actinopterygii</taxon>
        <taxon>Neopterygii</taxon>
        <taxon>Teleostei</taxon>
        <taxon>Albuliformes</taxon>
        <taxon>Albulidae</taxon>
        <taxon>Albula</taxon>
    </lineage>
</organism>
<dbReference type="PRINTS" id="PR00289">
    <property type="entry name" value="DISINTEGRIN"/>
</dbReference>
<evidence type="ECO:0000256" key="11">
    <source>
        <dbReference type="PROSITE-ProRule" id="PRU00076"/>
    </source>
</evidence>
<feature type="compositionally biased region" description="Low complexity" evidence="12">
    <location>
        <begin position="803"/>
        <end position="820"/>
    </location>
</feature>